<feature type="compositionally biased region" description="Acidic residues" evidence="1">
    <location>
        <begin position="313"/>
        <end position="334"/>
    </location>
</feature>
<reference evidence="3" key="1">
    <citation type="journal article" date="2022" name="G3 (Bethesda)">
        <title>High quality genome of the basidiomycete yeast Dioszegia hungarica PDD-24b-2 isolated from cloud water.</title>
        <authorList>
            <person name="Jarrige D."/>
            <person name="Haridas S."/>
            <person name="Bleykasten-Grosshans C."/>
            <person name="Joly M."/>
            <person name="Nadalig T."/>
            <person name="Sancelme M."/>
            <person name="Vuilleumier S."/>
            <person name="Grigoriev I.V."/>
            <person name="Amato P."/>
            <person name="Bringel F."/>
        </authorList>
    </citation>
    <scope>NUCLEOTIDE SEQUENCE</scope>
    <source>
        <strain evidence="3">PDD-24b-2</strain>
    </source>
</reference>
<protein>
    <recommendedName>
        <fullName evidence="2">Domain of unknown function at the cortex 1 domain-containing protein</fullName>
    </recommendedName>
</protein>
<evidence type="ECO:0000256" key="1">
    <source>
        <dbReference type="SAM" id="MobiDB-lite"/>
    </source>
</evidence>
<feature type="domain" description="Domain of unknown function at the cortex 1" evidence="2">
    <location>
        <begin position="3"/>
        <end position="273"/>
    </location>
</feature>
<comment type="caution">
    <text evidence="3">The sequence shown here is derived from an EMBL/GenBank/DDBJ whole genome shotgun (WGS) entry which is preliminary data.</text>
</comment>
<accession>A0AA38LXY0</accession>
<dbReference type="AlphaFoldDB" id="A0AA38LXY0"/>
<dbReference type="PANTHER" id="PTHR34826:SF2">
    <property type="entry name" value="UPF0590 PROTEIN C409.17C"/>
    <property type="match status" value="1"/>
</dbReference>
<sequence length="334" mass="36668">MVRLRVLISTPEKPYPPTQLLPVNLATPTSIKTPGFEGEISVWVKDYAGDEKRGEGEEYFGQEGRGGMTYAIVTRGRFLDPVDADDLVFGNMFEKPIKSQLPWGSSIAIKAMHFLDPTLEVDVYGEKPWALSPTLATFNYLSLTAKKPEYTPSILEKSVERLGELYDGPSPPPGEGMAESAEQAARKKWLGNKDHRKAVTLDKSTWVGMEFCNGYLDFNTLSAKLPPPFNLSFPLLQYWDGQPVTYVCKKRAPPGSKDQTDGEVYFAVAFEIVDEEAKQLLAEKEGHGEAGPAAVVPTTGSKGANGDGRKEDEDSDEEGTFEDAETGDLSDDVD</sequence>
<dbReference type="EMBL" id="JAKWFO010000001">
    <property type="protein sequence ID" value="KAI9639148.1"/>
    <property type="molecule type" value="Genomic_DNA"/>
</dbReference>
<evidence type="ECO:0000259" key="2">
    <source>
        <dbReference type="Pfam" id="PF08588"/>
    </source>
</evidence>
<dbReference type="Proteomes" id="UP001164286">
    <property type="component" value="Unassembled WGS sequence"/>
</dbReference>
<proteinExistence type="predicted"/>
<dbReference type="GeneID" id="77729797"/>
<dbReference type="InterPro" id="IPR013897">
    <property type="entry name" value="Duc1"/>
</dbReference>
<dbReference type="Pfam" id="PF08588">
    <property type="entry name" value="Duc1"/>
    <property type="match status" value="1"/>
</dbReference>
<dbReference type="RefSeq" id="XP_052948925.1">
    <property type="nucleotide sequence ID" value="XM_053090592.1"/>
</dbReference>
<gene>
    <name evidence="3" type="ORF">MKK02DRAFT_39433</name>
</gene>
<feature type="region of interest" description="Disordered" evidence="1">
    <location>
        <begin position="281"/>
        <end position="334"/>
    </location>
</feature>
<name>A0AA38LXY0_9TREE</name>
<dbReference type="PANTHER" id="PTHR34826">
    <property type="entry name" value="UPF0590 PROTEIN C409.17C"/>
    <property type="match status" value="1"/>
</dbReference>
<evidence type="ECO:0000313" key="4">
    <source>
        <dbReference type="Proteomes" id="UP001164286"/>
    </source>
</evidence>
<keyword evidence="4" id="KW-1185">Reference proteome</keyword>
<evidence type="ECO:0000313" key="3">
    <source>
        <dbReference type="EMBL" id="KAI9639148.1"/>
    </source>
</evidence>
<organism evidence="3 4">
    <name type="scientific">Dioszegia hungarica</name>
    <dbReference type="NCBI Taxonomy" id="4972"/>
    <lineage>
        <taxon>Eukaryota</taxon>
        <taxon>Fungi</taxon>
        <taxon>Dikarya</taxon>
        <taxon>Basidiomycota</taxon>
        <taxon>Agaricomycotina</taxon>
        <taxon>Tremellomycetes</taxon>
        <taxon>Tremellales</taxon>
        <taxon>Bulleribasidiaceae</taxon>
        <taxon>Dioszegia</taxon>
    </lineage>
</organism>